<evidence type="ECO:0000313" key="4">
    <source>
        <dbReference type="EMBL" id="TKA62196.1"/>
    </source>
</evidence>
<gene>
    <name evidence="4" type="ORF">B0A55_10528</name>
</gene>
<dbReference type="InterPro" id="IPR016169">
    <property type="entry name" value="FAD-bd_PCMH_sub2"/>
</dbReference>
<sequence>MFETAEGRISILGYLEQILDFPASVYVPFTTPFLWQGDPATTSVIPAWHTSLWHTAMHVDVPWNSSYADRLTARTTLTNLTRAVDALTGLAGGPYMNEANPFTQDWKQDFWGANYERLLEVKRKYGPKG</sequence>
<proteinExistence type="inferred from homology"/>
<dbReference type="Gene3D" id="3.40.462.20">
    <property type="match status" value="1"/>
</dbReference>
<feature type="domain" description="Berberine/berberine-like" evidence="3">
    <location>
        <begin position="95"/>
        <end position="128"/>
    </location>
</feature>
<dbReference type="Pfam" id="PF08031">
    <property type="entry name" value="BBE"/>
    <property type="match status" value="1"/>
</dbReference>
<evidence type="ECO:0000259" key="3">
    <source>
        <dbReference type="Pfam" id="PF08031"/>
    </source>
</evidence>
<keyword evidence="2" id="KW-0560">Oxidoreductase</keyword>
<evidence type="ECO:0000256" key="1">
    <source>
        <dbReference type="ARBA" id="ARBA00005466"/>
    </source>
</evidence>
<reference evidence="4 5" key="1">
    <citation type="submission" date="2017-03" db="EMBL/GenBank/DDBJ databases">
        <title>Genomes of endolithic fungi from Antarctica.</title>
        <authorList>
            <person name="Coleine C."/>
            <person name="Masonjones S."/>
            <person name="Stajich J.E."/>
        </authorList>
    </citation>
    <scope>NUCLEOTIDE SEQUENCE [LARGE SCALE GENOMIC DNA]</scope>
    <source>
        <strain evidence="4 5">CCFEE 5184</strain>
    </source>
</reference>
<evidence type="ECO:0000256" key="2">
    <source>
        <dbReference type="ARBA" id="ARBA00023002"/>
    </source>
</evidence>
<dbReference type="Gene3D" id="3.30.465.10">
    <property type="match status" value="1"/>
</dbReference>
<comment type="caution">
    <text evidence="4">The sequence shown here is derived from an EMBL/GenBank/DDBJ whole genome shotgun (WGS) entry which is preliminary data.</text>
</comment>
<dbReference type="EMBL" id="NAJQ01001114">
    <property type="protein sequence ID" value="TKA62196.1"/>
    <property type="molecule type" value="Genomic_DNA"/>
</dbReference>
<protein>
    <recommendedName>
        <fullName evidence="3">Berberine/berberine-like domain-containing protein</fullName>
    </recommendedName>
</protein>
<dbReference type="STRING" id="329884.A0A4U0WJ08"/>
<evidence type="ECO:0000313" key="5">
    <source>
        <dbReference type="Proteomes" id="UP000309340"/>
    </source>
</evidence>
<dbReference type="PANTHER" id="PTHR13878:SF91">
    <property type="entry name" value="FAD BINDING DOMAIN PROTEIN (AFU_ORTHOLOGUE AFUA_6G12070)-RELATED"/>
    <property type="match status" value="1"/>
</dbReference>
<dbReference type="GO" id="GO:0016491">
    <property type="term" value="F:oxidoreductase activity"/>
    <property type="evidence" value="ECO:0007669"/>
    <property type="project" value="UniProtKB-KW"/>
</dbReference>
<accession>A0A4U0WJ08</accession>
<comment type="similarity">
    <text evidence="1">Belongs to the oxygen-dependent FAD-linked oxidoreductase family.</text>
</comment>
<keyword evidence="5" id="KW-1185">Reference proteome</keyword>
<dbReference type="Proteomes" id="UP000309340">
    <property type="component" value="Unassembled WGS sequence"/>
</dbReference>
<organism evidence="4 5">
    <name type="scientific">Friedmanniomyces simplex</name>
    <dbReference type="NCBI Taxonomy" id="329884"/>
    <lineage>
        <taxon>Eukaryota</taxon>
        <taxon>Fungi</taxon>
        <taxon>Dikarya</taxon>
        <taxon>Ascomycota</taxon>
        <taxon>Pezizomycotina</taxon>
        <taxon>Dothideomycetes</taxon>
        <taxon>Dothideomycetidae</taxon>
        <taxon>Mycosphaerellales</taxon>
        <taxon>Teratosphaeriaceae</taxon>
        <taxon>Friedmanniomyces</taxon>
    </lineage>
</organism>
<dbReference type="OrthoDB" id="9983560at2759"/>
<dbReference type="GO" id="GO:0050660">
    <property type="term" value="F:flavin adenine dinucleotide binding"/>
    <property type="evidence" value="ECO:0007669"/>
    <property type="project" value="InterPro"/>
</dbReference>
<dbReference type="AlphaFoldDB" id="A0A4U0WJ08"/>
<name>A0A4U0WJ08_9PEZI</name>
<dbReference type="InterPro" id="IPR050432">
    <property type="entry name" value="FAD-linked_Oxidoreductases_BP"/>
</dbReference>
<dbReference type="PANTHER" id="PTHR13878">
    <property type="entry name" value="GULONOLACTONE OXIDASE"/>
    <property type="match status" value="1"/>
</dbReference>
<dbReference type="InterPro" id="IPR012951">
    <property type="entry name" value="BBE"/>
</dbReference>